<keyword evidence="3" id="KW-0808">Transferase</keyword>
<feature type="transmembrane region" description="Helical" evidence="1">
    <location>
        <begin position="6"/>
        <end position="26"/>
    </location>
</feature>
<dbReference type="GeneID" id="103512563"/>
<dbReference type="GO" id="GO:0045127">
    <property type="term" value="F:N-acetylglucosamine kinase activity"/>
    <property type="evidence" value="ECO:0007669"/>
    <property type="project" value="InterPro"/>
</dbReference>
<evidence type="ECO:0000256" key="1">
    <source>
        <dbReference type="SAM" id="Phobius"/>
    </source>
</evidence>
<accession>A0A1S4EFI2</accession>
<sequence length="121" mass="13462">MKSYLWYTLLDLHVSVFVCYLVFVNLETAVQSRTIMSDDLFGGIEGGATRTSIVIYNGLGEKVVEHEVHESSNHWNMGMTECINLLNQIVKDALSKSGKYPAHTKLKCLGLCLSGCEGEEM</sequence>
<name>A0A1S4EFI2_DIACI</name>
<dbReference type="AlphaFoldDB" id="A0A1S4EFI2"/>
<dbReference type="STRING" id="121845.A0A1S4EFI2"/>
<dbReference type="InterPro" id="IPR039758">
    <property type="entry name" value="NAGK-like"/>
</dbReference>
<dbReference type="SUPFAM" id="SSF53067">
    <property type="entry name" value="Actin-like ATPase domain"/>
    <property type="match status" value="1"/>
</dbReference>
<keyword evidence="1" id="KW-0472">Membrane</keyword>
<evidence type="ECO:0000313" key="2">
    <source>
        <dbReference type="Proteomes" id="UP000079169"/>
    </source>
</evidence>
<organism evidence="2 3">
    <name type="scientific">Diaphorina citri</name>
    <name type="common">Asian citrus psyllid</name>
    <dbReference type="NCBI Taxonomy" id="121845"/>
    <lineage>
        <taxon>Eukaryota</taxon>
        <taxon>Metazoa</taxon>
        <taxon>Ecdysozoa</taxon>
        <taxon>Arthropoda</taxon>
        <taxon>Hexapoda</taxon>
        <taxon>Insecta</taxon>
        <taxon>Pterygota</taxon>
        <taxon>Neoptera</taxon>
        <taxon>Paraneoptera</taxon>
        <taxon>Hemiptera</taxon>
        <taxon>Sternorrhyncha</taxon>
        <taxon>Psylloidea</taxon>
        <taxon>Psyllidae</taxon>
        <taxon>Diaphorininae</taxon>
        <taxon>Diaphorina</taxon>
    </lineage>
</organism>
<dbReference type="PANTHER" id="PTHR12862:SF0">
    <property type="entry name" value="N-ACETYL-D-GLUCOSAMINE KINASE"/>
    <property type="match status" value="1"/>
</dbReference>
<dbReference type="Proteomes" id="UP000079169">
    <property type="component" value="Unplaced"/>
</dbReference>
<keyword evidence="3" id="KW-0418">Kinase</keyword>
<keyword evidence="1" id="KW-1133">Transmembrane helix</keyword>
<dbReference type="KEGG" id="dci:103512563"/>
<dbReference type="InterPro" id="IPR043129">
    <property type="entry name" value="ATPase_NBD"/>
</dbReference>
<dbReference type="PANTHER" id="PTHR12862">
    <property type="entry name" value="BADF TYPE ATPASE DOMAIN-CONTAINING PROTEIN"/>
    <property type="match status" value="1"/>
</dbReference>
<dbReference type="Gene3D" id="3.30.420.40">
    <property type="match status" value="1"/>
</dbReference>
<proteinExistence type="predicted"/>
<protein>
    <submittedName>
        <fullName evidence="3">N-acetyl-D-glucosamine kinase</fullName>
    </submittedName>
</protein>
<keyword evidence="1" id="KW-0812">Transmembrane</keyword>
<dbReference type="PaxDb" id="121845-A0A1S4EFI2"/>
<dbReference type="RefSeq" id="XP_017300945.1">
    <property type="nucleotide sequence ID" value="XM_017445456.2"/>
</dbReference>
<evidence type="ECO:0000313" key="3">
    <source>
        <dbReference type="RefSeq" id="XP_017300945.1"/>
    </source>
</evidence>
<keyword evidence="2" id="KW-1185">Reference proteome</keyword>
<reference evidence="3" key="1">
    <citation type="submission" date="2025-08" db="UniProtKB">
        <authorList>
            <consortium name="RefSeq"/>
        </authorList>
    </citation>
    <scope>IDENTIFICATION</scope>
</reference>
<gene>
    <name evidence="3" type="primary">LOC103512563</name>
</gene>